<feature type="transmembrane region" description="Helical" evidence="2">
    <location>
        <begin position="310"/>
        <end position="329"/>
    </location>
</feature>
<dbReference type="Proteomes" id="UP000466523">
    <property type="component" value="Unassembled WGS sequence"/>
</dbReference>
<evidence type="ECO:0000256" key="2">
    <source>
        <dbReference type="SAM" id="Phobius"/>
    </source>
</evidence>
<reference evidence="3 4" key="1">
    <citation type="submission" date="2020-01" db="EMBL/GenBank/DDBJ databases">
        <authorList>
            <person name="Sanchez-Estrada R."/>
            <person name="Gonzalez-Y-Merchand J.A."/>
            <person name="Rivera-Gutierrez S."/>
        </authorList>
    </citation>
    <scope>NUCLEOTIDE SEQUENCE [LARGE SCALE GENOMIC DNA]</scope>
    <source>
        <strain evidence="3 4">CST 7247</strain>
    </source>
</reference>
<feature type="transmembrane region" description="Helical" evidence="2">
    <location>
        <begin position="251"/>
        <end position="270"/>
    </location>
</feature>
<protein>
    <submittedName>
        <fullName evidence="3">Uncharacterized protein</fullName>
    </submittedName>
</protein>
<comment type="caution">
    <text evidence="3">The sequence shown here is derived from an EMBL/GenBank/DDBJ whole genome shotgun (WGS) entry which is preliminary data.</text>
</comment>
<accession>A0A7K3LFA6</accession>
<gene>
    <name evidence="3" type="ORF">GWR20_18140</name>
</gene>
<dbReference type="EMBL" id="JAACYR010000073">
    <property type="protein sequence ID" value="NDJ91045.1"/>
    <property type="molecule type" value="Genomic_DNA"/>
</dbReference>
<keyword evidence="2" id="KW-0812">Transmembrane</keyword>
<keyword evidence="2" id="KW-1133">Transmembrane helix</keyword>
<dbReference type="AlphaFoldDB" id="A0A7K3LFA6"/>
<sequence>MTRTLNKRPNTDIDAVVRWMDAGAARSDSEPTLLPGIQPAKRRLHAAWRENAQSRIVELDVEIDCLIDQLGDAVSAAQRRRLAEAKSRLRAVDSVVQSRPGLRNAWTGVDVARALAHINAVEVTLTRLSPPNTVTAKLPDIITHAALLLKPHDARLDDLRRYAAKPDLTDDDRGHIAQDMRAIYAACADEHVRTRSFRNLLFGATLVLTLFAVGIGLLGWCAPNWFVLCASNHPTVASCPTGGSAPSGGDVFLVELIGLFSAGLMGSVAIRRMRGSSTPYAVPMASLLLKLPTGALTALAGLLLLRAGVLGPDVAVAGTAQLVAYALIFGGSQQAFTRLIDIQTQNVLDSIPTPNRDAAKPPHTVVRPDQEGQ</sequence>
<evidence type="ECO:0000313" key="3">
    <source>
        <dbReference type="EMBL" id="NDJ91045.1"/>
    </source>
</evidence>
<feature type="transmembrane region" description="Helical" evidence="2">
    <location>
        <begin position="282"/>
        <end position="304"/>
    </location>
</feature>
<name>A0A7K3LFA6_9MYCO</name>
<proteinExistence type="predicted"/>
<evidence type="ECO:0000256" key="1">
    <source>
        <dbReference type="SAM" id="MobiDB-lite"/>
    </source>
</evidence>
<keyword evidence="2" id="KW-0472">Membrane</keyword>
<evidence type="ECO:0000313" key="4">
    <source>
        <dbReference type="Proteomes" id="UP000466523"/>
    </source>
</evidence>
<feature type="region of interest" description="Disordered" evidence="1">
    <location>
        <begin position="351"/>
        <end position="373"/>
    </location>
</feature>
<dbReference type="RefSeq" id="WP_162112899.1">
    <property type="nucleotide sequence ID" value="NZ_JAACYR010000073.1"/>
</dbReference>
<organism evidence="3 4">
    <name type="scientific">Mycolicibacter kumamotonensis</name>
    <dbReference type="NCBI Taxonomy" id="354243"/>
    <lineage>
        <taxon>Bacteria</taxon>
        <taxon>Bacillati</taxon>
        <taxon>Actinomycetota</taxon>
        <taxon>Actinomycetes</taxon>
        <taxon>Mycobacteriales</taxon>
        <taxon>Mycobacteriaceae</taxon>
        <taxon>Mycolicibacter</taxon>
    </lineage>
</organism>
<feature type="transmembrane region" description="Helical" evidence="2">
    <location>
        <begin position="200"/>
        <end position="220"/>
    </location>
</feature>